<keyword evidence="1" id="KW-0732">Signal</keyword>
<name>A0ABV7YQZ6_9BACT</name>
<evidence type="ECO:0000256" key="1">
    <source>
        <dbReference type="SAM" id="SignalP"/>
    </source>
</evidence>
<accession>A0ABV7YQZ6</accession>
<gene>
    <name evidence="2" type="ORF">ACFOOI_01330</name>
</gene>
<keyword evidence="3" id="KW-1185">Reference proteome</keyword>
<feature type="signal peptide" evidence="1">
    <location>
        <begin position="1"/>
        <end position="19"/>
    </location>
</feature>
<protein>
    <recommendedName>
        <fullName evidence="4">Right handed beta helix domain-containing protein</fullName>
    </recommendedName>
</protein>
<dbReference type="InterPro" id="IPR012334">
    <property type="entry name" value="Pectin_lyas_fold"/>
</dbReference>
<organism evidence="2 3">
    <name type="scientific">Lacihabitans lacunae</name>
    <dbReference type="NCBI Taxonomy" id="1028214"/>
    <lineage>
        <taxon>Bacteria</taxon>
        <taxon>Pseudomonadati</taxon>
        <taxon>Bacteroidota</taxon>
        <taxon>Cytophagia</taxon>
        <taxon>Cytophagales</taxon>
        <taxon>Leadbetterellaceae</taxon>
        <taxon>Lacihabitans</taxon>
    </lineage>
</organism>
<evidence type="ECO:0008006" key="4">
    <source>
        <dbReference type="Google" id="ProtNLM"/>
    </source>
</evidence>
<proteinExistence type="predicted"/>
<comment type="caution">
    <text evidence="2">The sequence shown here is derived from an EMBL/GenBank/DDBJ whole genome shotgun (WGS) entry which is preliminary data.</text>
</comment>
<dbReference type="Proteomes" id="UP001595616">
    <property type="component" value="Unassembled WGS sequence"/>
</dbReference>
<dbReference type="SUPFAM" id="SSF51126">
    <property type="entry name" value="Pectin lyase-like"/>
    <property type="match status" value="1"/>
</dbReference>
<dbReference type="EMBL" id="JBHRYQ010000001">
    <property type="protein sequence ID" value="MFC3809282.1"/>
    <property type="molecule type" value="Genomic_DNA"/>
</dbReference>
<evidence type="ECO:0000313" key="2">
    <source>
        <dbReference type="EMBL" id="MFC3809282.1"/>
    </source>
</evidence>
<feature type="chain" id="PRO_5047460237" description="Right handed beta helix domain-containing protein" evidence="1">
    <location>
        <begin position="20"/>
        <end position="333"/>
    </location>
</feature>
<dbReference type="InterPro" id="IPR011050">
    <property type="entry name" value="Pectin_lyase_fold/virulence"/>
</dbReference>
<sequence length="333" mass="35174">MKKLFFTLIAFGFYANAFATIRRVNNNPGIVTVNNLVYTSLDVAINDASNGDTLYVEPSTTSYPLTGPLVKRIVFIGDGYQKGTNANLISPLSFSLNESIISGSFSINSGASNSVFLSLRFNGDITVNTPNVLFKRCFFTPLGSSGNLVLNSSSNIVEQCFFSLNGGGHGDINGNGSSNIFKNCIIQDIMFNQINPLVDQCFLGGVQSIVNGTFTNSIVGTNNYNVGTNSTFSFSIKIAGVFGTPGSNNIENAVLANIFESSSPLLDKDYRLKVGSPAIGTGNTGQNIGPFGGTDPYRLSGQAGIPVIKNFFLSTIGSTTSGLSGSITIQSNN</sequence>
<evidence type="ECO:0000313" key="3">
    <source>
        <dbReference type="Proteomes" id="UP001595616"/>
    </source>
</evidence>
<dbReference type="Gene3D" id="2.160.20.10">
    <property type="entry name" value="Single-stranded right-handed beta-helix, Pectin lyase-like"/>
    <property type="match status" value="1"/>
</dbReference>
<reference evidence="3" key="1">
    <citation type="journal article" date="2019" name="Int. J. Syst. Evol. Microbiol.">
        <title>The Global Catalogue of Microorganisms (GCM) 10K type strain sequencing project: providing services to taxonomists for standard genome sequencing and annotation.</title>
        <authorList>
            <consortium name="The Broad Institute Genomics Platform"/>
            <consortium name="The Broad Institute Genome Sequencing Center for Infectious Disease"/>
            <person name="Wu L."/>
            <person name="Ma J."/>
        </authorList>
    </citation>
    <scope>NUCLEOTIDE SEQUENCE [LARGE SCALE GENOMIC DNA]</scope>
    <source>
        <strain evidence="3">CECT 7956</strain>
    </source>
</reference>
<dbReference type="RefSeq" id="WP_379834117.1">
    <property type="nucleotide sequence ID" value="NZ_JBHRYQ010000001.1"/>
</dbReference>